<accession>A0A6C0FEC0</accession>
<sequence length="88" mass="10346">MTRFKVLISGKIGNTEISTVKTLRDEITLEYIEEGLKNPNKWGLSKILKGWIISETYNNENNKWEETGSMNFEEFLVQQKKNNKKSYK</sequence>
<dbReference type="EMBL" id="MN738829">
    <property type="protein sequence ID" value="QHT38210.1"/>
    <property type="molecule type" value="Genomic_DNA"/>
</dbReference>
<reference evidence="1" key="1">
    <citation type="journal article" date="2020" name="Nature">
        <title>Giant virus diversity and host interactions through global metagenomics.</title>
        <authorList>
            <person name="Schulz F."/>
            <person name="Roux S."/>
            <person name="Paez-Espino D."/>
            <person name="Jungbluth S."/>
            <person name="Walsh D.A."/>
            <person name="Denef V.J."/>
            <person name="McMahon K.D."/>
            <person name="Konstantinidis K.T."/>
            <person name="Eloe-Fadrosh E.A."/>
            <person name="Kyrpides N.C."/>
            <person name="Woyke T."/>
        </authorList>
    </citation>
    <scope>NUCLEOTIDE SEQUENCE</scope>
    <source>
        <strain evidence="1">GVMAG-S-ERX556101-89</strain>
    </source>
</reference>
<name>A0A6C0FEC0_9ZZZZ</name>
<proteinExistence type="predicted"/>
<organism evidence="1">
    <name type="scientific">viral metagenome</name>
    <dbReference type="NCBI Taxonomy" id="1070528"/>
    <lineage>
        <taxon>unclassified sequences</taxon>
        <taxon>metagenomes</taxon>
        <taxon>organismal metagenomes</taxon>
    </lineage>
</organism>
<dbReference type="AlphaFoldDB" id="A0A6C0FEC0"/>
<protein>
    <submittedName>
        <fullName evidence="1">Uncharacterized protein</fullName>
    </submittedName>
</protein>
<evidence type="ECO:0000313" key="1">
    <source>
        <dbReference type="EMBL" id="QHT38210.1"/>
    </source>
</evidence>